<feature type="compositionally biased region" description="Low complexity" evidence="1">
    <location>
        <begin position="115"/>
        <end position="124"/>
    </location>
</feature>
<gene>
    <name evidence="2" type="ORF">TorRG33x02_177510</name>
</gene>
<proteinExistence type="predicted"/>
<reference evidence="3" key="1">
    <citation type="submission" date="2016-06" db="EMBL/GenBank/DDBJ databases">
        <title>Parallel loss of symbiosis genes in relatives of nitrogen-fixing non-legume Parasponia.</title>
        <authorList>
            <person name="Van Velzen R."/>
            <person name="Holmer R."/>
            <person name="Bu F."/>
            <person name="Rutten L."/>
            <person name="Van Zeijl A."/>
            <person name="Liu W."/>
            <person name="Santuari L."/>
            <person name="Cao Q."/>
            <person name="Sharma T."/>
            <person name="Shen D."/>
            <person name="Roswanjaya Y."/>
            <person name="Wardhani T."/>
            <person name="Kalhor M.S."/>
            <person name="Jansen J."/>
            <person name="Van den Hoogen J."/>
            <person name="Gungor B."/>
            <person name="Hartog M."/>
            <person name="Hontelez J."/>
            <person name="Verver J."/>
            <person name="Yang W.-C."/>
            <person name="Schijlen E."/>
            <person name="Repin R."/>
            <person name="Schilthuizen M."/>
            <person name="Schranz E."/>
            <person name="Heidstra R."/>
            <person name="Miyata K."/>
            <person name="Fedorova E."/>
            <person name="Kohlen W."/>
            <person name="Bisseling T."/>
            <person name="Smit S."/>
            <person name="Geurts R."/>
        </authorList>
    </citation>
    <scope>NUCLEOTIDE SEQUENCE [LARGE SCALE GENOMIC DNA]</scope>
    <source>
        <strain evidence="3">cv. RG33-2</strain>
    </source>
</reference>
<dbReference type="EMBL" id="JXTC01000132">
    <property type="protein sequence ID" value="PON86410.1"/>
    <property type="molecule type" value="Genomic_DNA"/>
</dbReference>
<evidence type="ECO:0000313" key="3">
    <source>
        <dbReference type="Proteomes" id="UP000237000"/>
    </source>
</evidence>
<feature type="region of interest" description="Disordered" evidence="1">
    <location>
        <begin position="108"/>
        <end position="129"/>
    </location>
</feature>
<protein>
    <submittedName>
        <fullName evidence="2">Uncharacterized protein</fullName>
    </submittedName>
</protein>
<dbReference type="InParanoid" id="A0A2P5ELJ4"/>
<sequence length="160" mass="18120">MRKCSAPIGMRKCSKNRYLKLQQKRDSLRPGERLLTRLNWGRGDEGDLNIPRIPHGHRVVPPDMTEETWNKWVESFNSEEYRIAPPRINETSIADEVLGIRKGYRRGAGPKLMGATSTSTTASSPPHQPPYVPDLALQDFFSETQNYLAVANQCEQVLLA</sequence>
<comment type="caution">
    <text evidence="2">The sequence shown here is derived from an EMBL/GenBank/DDBJ whole genome shotgun (WGS) entry which is preliminary data.</text>
</comment>
<keyword evidence="3" id="KW-1185">Reference proteome</keyword>
<dbReference type="Proteomes" id="UP000237000">
    <property type="component" value="Unassembled WGS sequence"/>
</dbReference>
<organism evidence="2 3">
    <name type="scientific">Trema orientale</name>
    <name type="common">Charcoal tree</name>
    <name type="synonym">Celtis orientalis</name>
    <dbReference type="NCBI Taxonomy" id="63057"/>
    <lineage>
        <taxon>Eukaryota</taxon>
        <taxon>Viridiplantae</taxon>
        <taxon>Streptophyta</taxon>
        <taxon>Embryophyta</taxon>
        <taxon>Tracheophyta</taxon>
        <taxon>Spermatophyta</taxon>
        <taxon>Magnoliopsida</taxon>
        <taxon>eudicotyledons</taxon>
        <taxon>Gunneridae</taxon>
        <taxon>Pentapetalae</taxon>
        <taxon>rosids</taxon>
        <taxon>fabids</taxon>
        <taxon>Rosales</taxon>
        <taxon>Cannabaceae</taxon>
        <taxon>Trema</taxon>
    </lineage>
</organism>
<evidence type="ECO:0000313" key="2">
    <source>
        <dbReference type="EMBL" id="PON86410.1"/>
    </source>
</evidence>
<name>A0A2P5ELJ4_TREOI</name>
<evidence type="ECO:0000256" key="1">
    <source>
        <dbReference type="SAM" id="MobiDB-lite"/>
    </source>
</evidence>
<dbReference type="AlphaFoldDB" id="A0A2P5ELJ4"/>
<accession>A0A2P5ELJ4</accession>